<dbReference type="Gene3D" id="1.20.1070.10">
    <property type="entry name" value="Rhodopsin 7-helix transmembrane proteins"/>
    <property type="match status" value="1"/>
</dbReference>
<comment type="caution">
    <text evidence="2">The sequence shown here is derived from an EMBL/GenBank/DDBJ whole genome shotgun (WGS) entry which is preliminary data.</text>
</comment>
<reference evidence="2 3" key="1">
    <citation type="submission" date="2020-08" db="EMBL/GenBank/DDBJ databases">
        <authorList>
            <person name="Koutsovoulos G."/>
            <person name="Danchin GJ E."/>
        </authorList>
    </citation>
    <scope>NUCLEOTIDE SEQUENCE [LARGE SCALE GENOMIC DNA]</scope>
</reference>
<feature type="transmembrane region" description="Helical" evidence="1">
    <location>
        <begin position="193"/>
        <end position="211"/>
    </location>
</feature>
<dbReference type="PANTHER" id="PTHR23021">
    <property type="entry name" value="SERPENTINE RECEPTOR, CLASS T"/>
    <property type="match status" value="1"/>
</dbReference>
<dbReference type="EMBL" id="CAJEWN010000217">
    <property type="protein sequence ID" value="CAD2173398.1"/>
    <property type="molecule type" value="Genomic_DNA"/>
</dbReference>
<feature type="transmembrane region" description="Helical" evidence="1">
    <location>
        <begin position="104"/>
        <end position="123"/>
    </location>
</feature>
<keyword evidence="1" id="KW-1133">Transmembrane helix</keyword>
<accession>A0A6V7VG97</accession>
<keyword evidence="1" id="KW-0812">Transmembrane</keyword>
<organism evidence="2 3">
    <name type="scientific">Meloidogyne enterolobii</name>
    <name type="common">Root-knot nematode worm</name>
    <name type="synonym">Meloidogyne mayaguensis</name>
    <dbReference type="NCBI Taxonomy" id="390850"/>
    <lineage>
        <taxon>Eukaryota</taxon>
        <taxon>Metazoa</taxon>
        <taxon>Ecdysozoa</taxon>
        <taxon>Nematoda</taxon>
        <taxon>Chromadorea</taxon>
        <taxon>Rhabditida</taxon>
        <taxon>Tylenchina</taxon>
        <taxon>Tylenchomorpha</taxon>
        <taxon>Tylenchoidea</taxon>
        <taxon>Meloidogynidae</taxon>
        <taxon>Meloidogyninae</taxon>
        <taxon>Meloidogyne</taxon>
    </lineage>
</organism>
<feature type="transmembrane region" description="Helical" evidence="1">
    <location>
        <begin position="61"/>
        <end position="84"/>
    </location>
</feature>
<dbReference type="AlphaFoldDB" id="A0A6V7VG97"/>
<feature type="transmembrane region" description="Helical" evidence="1">
    <location>
        <begin position="342"/>
        <end position="362"/>
    </location>
</feature>
<feature type="transmembrane region" description="Helical" evidence="1">
    <location>
        <begin position="27"/>
        <end position="49"/>
    </location>
</feature>
<evidence type="ECO:0000313" key="2">
    <source>
        <dbReference type="EMBL" id="CAD2173398.1"/>
    </source>
</evidence>
<dbReference type="OrthoDB" id="5851694at2759"/>
<dbReference type="SUPFAM" id="SSF81321">
    <property type="entry name" value="Family A G protein-coupled receptor-like"/>
    <property type="match status" value="1"/>
</dbReference>
<evidence type="ECO:0000256" key="1">
    <source>
        <dbReference type="SAM" id="Phobius"/>
    </source>
</evidence>
<keyword evidence="1" id="KW-0472">Membrane</keyword>
<gene>
    <name evidence="2" type="ORF">MENT_LOCUS25004</name>
</gene>
<feature type="transmembrane region" description="Helical" evidence="1">
    <location>
        <begin position="316"/>
        <end position="336"/>
    </location>
</feature>
<dbReference type="Pfam" id="PF10321">
    <property type="entry name" value="7TM_GPCR_Srt"/>
    <property type="match status" value="1"/>
</dbReference>
<proteinExistence type="predicted"/>
<evidence type="ECO:0000313" key="3">
    <source>
        <dbReference type="Proteomes" id="UP000580250"/>
    </source>
</evidence>
<sequence>MTVDGNLALYWTRQGAPIQERLIIGSLYFFSALIFLILQLSVIFVFCFYKDLRNHLCYRIMLFISIADSIQLVVHAYGGIICIFDNSFSFYLEKIAGGLANSLSLLNWPICLVLAINRLLVFLPAKLSERKEEILFNWLIALSLLQGLPFFVLYLTPHSTLGFRYYNWDYLKLDMFESENWDWVERTTETLPLPYVVITFVVYLSIFCILMDQRRKMTLKLLPKSELAIRQVSALFHVSSAPQFNNLQQYQNQIMANNRIHQQRLSIQQGEIGRPIEGINNIPGFYKTRPSIQSRISIQHDILTPKQSLIQHERRLLLQAIVLFVVEFSLSTIWFLQMVDLLPDGIIANVLANWYWIFYNGFRPFVYLAMNK</sequence>
<dbReference type="Proteomes" id="UP000580250">
    <property type="component" value="Unassembled WGS sequence"/>
</dbReference>
<dbReference type="InterPro" id="IPR019425">
    <property type="entry name" value="7TM_GPCR_serpentine_rcpt_Srt"/>
</dbReference>
<feature type="transmembrane region" description="Helical" evidence="1">
    <location>
        <begin position="135"/>
        <end position="155"/>
    </location>
</feature>
<name>A0A6V7VG97_MELEN</name>
<protein>
    <submittedName>
        <fullName evidence="2">Uncharacterized protein</fullName>
    </submittedName>
</protein>